<feature type="transmembrane region" description="Helical" evidence="1">
    <location>
        <begin position="118"/>
        <end position="139"/>
    </location>
</feature>
<keyword evidence="3" id="KW-1185">Reference proteome</keyword>
<comment type="caution">
    <text evidence="2">The sequence shown here is derived from an EMBL/GenBank/DDBJ whole genome shotgun (WGS) entry which is preliminary data.</text>
</comment>
<gene>
    <name evidence="2" type="ORF">Cci01nite_34010</name>
</gene>
<name>A0A8J3NZH2_9ACTN</name>
<dbReference type="Proteomes" id="UP000659904">
    <property type="component" value="Unassembled WGS sequence"/>
</dbReference>
<dbReference type="RefSeq" id="WP_120314627.1">
    <property type="nucleotide sequence ID" value="NZ_BONH01000014.1"/>
</dbReference>
<feature type="transmembrane region" description="Helical" evidence="1">
    <location>
        <begin position="61"/>
        <end position="82"/>
    </location>
</feature>
<organism evidence="2 3">
    <name type="scientific">Catellatospora citrea</name>
    <dbReference type="NCBI Taxonomy" id="53366"/>
    <lineage>
        <taxon>Bacteria</taxon>
        <taxon>Bacillati</taxon>
        <taxon>Actinomycetota</taxon>
        <taxon>Actinomycetes</taxon>
        <taxon>Micromonosporales</taxon>
        <taxon>Micromonosporaceae</taxon>
        <taxon>Catellatospora</taxon>
    </lineage>
</organism>
<proteinExistence type="predicted"/>
<evidence type="ECO:0000313" key="3">
    <source>
        <dbReference type="Proteomes" id="UP000659904"/>
    </source>
</evidence>
<evidence type="ECO:0000256" key="1">
    <source>
        <dbReference type="SAM" id="Phobius"/>
    </source>
</evidence>
<keyword evidence="1" id="KW-0812">Transmembrane</keyword>
<dbReference type="EMBL" id="BONH01000014">
    <property type="protein sequence ID" value="GIF98307.1"/>
    <property type="molecule type" value="Genomic_DNA"/>
</dbReference>
<evidence type="ECO:0000313" key="2">
    <source>
        <dbReference type="EMBL" id="GIF98307.1"/>
    </source>
</evidence>
<keyword evidence="1" id="KW-0472">Membrane</keyword>
<keyword evidence="1" id="KW-1133">Transmembrane helix</keyword>
<protein>
    <submittedName>
        <fullName evidence="2">Uncharacterized protein</fullName>
    </submittedName>
</protein>
<dbReference type="AlphaFoldDB" id="A0A8J3NZH2"/>
<feature type="transmembrane region" description="Helical" evidence="1">
    <location>
        <begin position="159"/>
        <end position="181"/>
    </location>
</feature>
<feature type="transmembrane region" description="Helical" evidence="1">
    <location>
        <begin position="31"/>
        <end position="49"/>
    </location>
</feature>
<reference evidence="2 3" key="1">
    <citation type="submission" date="2021-01" db="EMBL/GenBank/DDBJ databases">
        <title>Whole genome shotgun sequence of Catellatospora citrea NBRC 14495.</title>
        <authorList>
            <person name="Komaki H."/>
            <person name="Tamura T."/>
        </authorList>
    </citation>
    <scope>NUCLEOTIDE SEQUENCE [LARGE SCALE GENOMIC DNA]</scope>
    <source>
        <strain evidence="2 3">NBRC 14495</strain>
    </source>
</reference>
<sequence>MTTRMSARVAGLAVLAAETTAIATRTNRPLAQVVCAVLVVLQLAAVLWATDRRSTGALRAAAPAALAAVTATAMWTVLALAAPSTATGNAAALCVVAGVGIVVAALSHRSGRESSLRLALIASAGSALLIFLSISWFLPTVPGFVSHNHPPTYTDAVRMVDPVIELACFVLLIMVLGVHVLRARFRTNRADRHDQTLAYPPAINEMVVEPTT</sequence>
<feature type="transmembrane region" description="Helical" evidence="1">
    <location>
        <begin position="88"/>
        <end position="106"/>
    </location>
</feature>
<accession>A0A8J3NZH2</accession>